<dbReference type="InterPro" id="IPR032675">
    <property type="entry name" value="LRR_dom_sf"/>
</dbReference>
<protein>
    <recommendedName>
        <fullName evidence="3">F-box domain-containing protein</fullName>
    </recommendedName>
</protein>
<dbReference type="Gene3D" id="3.80.10.10">
    <property type="entry name" value="Ribonuclease Inhibitor"/>
    <property type="match status" value="1"/>
</dbReference>
<reference evidence="1 2" key="1">
    <citation type="submission" date="2014-04" db="EMBL/GenBank/DDBJ databases">
        <authorList>
            <consortium name="DOE Joint Genome Institute"/>
            <person name="Kuo A."/>
            <person name="Girlanda M."/>
            <person name="Perotto S."/>
            <person name="Kohler A."/>
            <person name="Nagy L.G."/>
            <person name="Floudas D."/>
            <person name="Copeland A."/>
            <person name="Barry K.W."/>
            <person name="Cichocki N."/>
            <person name="Veneault-Fourrey C."/>
            <person name="LaButti K."/>
            <person name="Lindquist E.A."/>
            <person name="Lipzen A."/>
            <person name="Lundell T."/>
            <person name="Morin E."/>
            <person name="Murat C."/>
            <person name="Sun H."/>
            <person name="Tunlid A."/>
            <person name="Henrissat B."/>
            <person name="Grigoriev I.V."/>
            <person name="Hibbett D.S."/>
            <person name="Martin F."/>
            <person name="Nordberg H.P."/>
            <person name="Cantor M.N."/>
            <person name="Hua S.X."/>
        </authorList>
    </citation>
    <scope>NUCLEOTIDE SEQUENCE [LARGE SCALE GENOMIC DNA]</scope>
    <source>
        <strain evidence="1 2">MUT 4182</strain>
    </source>
</reference>
<evidence type="ECO:0000313" key="1">
    <source>
        <dbReference type="EMBL" id="KIO27007.1"/>
    </source>
</evidence>
<dbReference type="Proteomes" id="UP000054248">
    <property type="component" value="Unassembled WGS sequence"/>
</dbReference>
<organism evidence="1 2">
    <name type="scientific">Tulasnella calospora MUT 4182</name>
    <dbReference type="NCBI Taxonomy" id="1051891"/>
    <lineage>
        <taxon>Eukaryota</taxon>
        <taxon>Fungi</taxon>
        <taxon>Dikarya</taxon>
        <taxon>Basidiomycota</taxon>
        <taxon>Agaricomycotina</taxon>
        <taxon>Agaricomycetes</taxon>
        <taxon>Cantharellales</taxon>
        <taxon>Tulasnellaceae</taxon>
        <taxon>Tulasnella</taxon>
    </lineage>
</organism>
<reference evidence="2" key="2">
    <citation type="submission" date="2015-01" db="EMBL/GenBank/DDBJ databases">
        <title>Evolutionary Origins and Diversification of the Mycorrhizal Mutualists.</title>
        <authorList>
            <consortium name="DOE Joint Genome Institute"/>
            <consortium name="Mycorrhizal Genomics Consortium"/>
            <person name="Kohler A."/>
            <person name="Kuo A."/>
            <person name="Nagy L.G."/>
            <person name="Floudas D."/>
            <person name="Copeland A."/>
            <person name="Barry K.W."/>
            <person name="Cichocki N."/>
            <person name="Veneault-Fourrey C."/>
            <person name="LaButti K."/>
            <person name="Lindquist E.A."/>
            <person name="Lipzen A."/>
            <person name="Lundell T."/>
            <person name="Morin E."/>
            <person name="Murat C."/>
            <person name="Riley R."/>
            <person name="Ohm R."/>
            <person name="Sun H."/>
            <person name="Tunlid A."/>
            <person name="Henrissat B."/>
            <person name="Grigoriev I.V."/>
            <person name="Hibbett D.S."/>
            <person name="Martin F."/>
        </authorList>
    </citation>
    <scope>NUCLEOTIDE SEQUENCE [LARGE SCALE GENOMIC DNA]</scope>
    <source>
        <strain evidence="2">MUT 4182</strain>
    </source>
</reference>
<dbReference type="EMBL" id="KN823015">
    <property type="protein sequence ID" value="KIO27007.1"/>
    <property type="molecule type" value="Genomic_DNA"/>
</dbReference>
<sequence>MTVVENRTRASSLALPASALRRRNALVPLHRLPSEILAIILLESLDPQKAFDQMALRKLAQVAHRWWEIIKSEPQFWTYVVWPGDDVALGIRKAGTLPLQLVIRHSQNLRSKNPKENIGSLLRMHANRWLKISIESFPGHVPRLVTDAFERSAFSRLEVLHMEGIGYGVHLEIGHVERLREAWLSFIPCRGHDSKPINPAPLLTNLYLSLSRQASYPSACLNSFLRHCPNLQELTILDLSKDSDGDNARSQAPSLIPLPALRLLSIKDVSKGDNSTDIPILGLIRCPNLATFDIRYSLGDRWGVGRIDAAAAFRALWASSPLEPDALPMSSVVRNVGDSVYISVVLDTYQVEIRAQNRETDELSPMDLVLPAYDLDMEGFSREILPYLNSFNIPIGVTQSDQFDQGSGRWSDILDRFQNVTILQFCGTKESVQELIEALSQPSSLPGGGLRAPNLETLRLHDDSREVSWTMHAHQMAPHIAAMLRKRWELFKASGMLWPSKLWVTVDDYYTFNEDEGGLIKLE</sequence>
<name>A0A0C3M038_9AGAM</name>
<accession>A0A0C3M038</accession>
<proteinExistence type="predicted"/>
<evidence type="ECO:0000313" key="2">
    <source>
        <dbReference type="Proteomes" id="UP000054248"/>
    </source>
</evidence>
<dbReference type="HOGENOM" id="CLU_520915_0_0_1"/>
<dbReference type="OrthoDB" id="3234568at2759"/>
<keyword evidence="2" id="KW-1185">Reference proteome</keyword>
<gene>
    <name evidence="1" type="ORF">M407DRAFT_23699</name>
</gene>
<dbReference type="SUPFAM" id="SSF52047">
    <property type="entry name" value="RNI-like"/>
    <property type="match status" value="1"/>
</dbReference>
<evidence type="ECO:0008006" key="3">
    <source>
        <dbReference type="Google" id="ProtNLM"/>
    </source>
</evidence>
<dbReference type="AlphaFoldDB" id="A0A0C3M038"/>